<accession>A0A4Q7ZAK3</accession>
<dbReference type="Pfam" id="PF16811">
    <property type="entry name" value="TAtT"/>
    <property type="match status" value="1"/>
</dbReference>
<reference evidence="1 2" key="1">
    <citation type="submission" date="2019-02" db="EMBL/GenBank/DDBJ databases">
        <title>Genomic Encyclopedia of Type Strains, Phase IV (KMG-IV): sequencing the most valuable type-strain genomes for metagenomic binning, comparative biology and taxonomic classification.</title>
        <authorList>
            <person name="Goeker M."/>
        </authorList>
    </citation>
    <scope>NUCLEOTIDE SEQUENCE [LARGE SCALE GENOMIC DNA]</scope>
    <source>
        <strain evidence="1 2">DSM 105135</strain>
    </source>
</reference>
<dbReference type="Proteomes" id="UP000292423">
    <property type="component" value="Unassembled WGS sequence"/>
</dbReference>
<evidence type="ECO:0000313" key="2">
    <source>
        <dbReference type="Proteomes" id="UP000292423"/>
    </source>
</evidence>
<dbReference type="AlphaFoldDB" id="A0A4Q7ZAK3"/>
<evidence type="ECO:0000313" key="1">
    <source>
        <dbReference type="EMBL" id="RZU47588.1"/>
    </source>
</evidence>
<protein>
    <submittedName>
        <fullName evidence="1">TRAP transporter TatT component family protein</fullName>
    </submittedName>
</protein>
<dbReference type="InterPro" id="IPR038537">
    <property type="entry name" value="TatT_sf"/>
</dbReference>
<gene>
    <name evidence="1" type="ORF">EV700_0552</name>
</gene>
<dbReference type="InterPro" id="IPR031823">
    <property type="entry name" value="TatT"/>
</dbReference>
<sequence length="312" mass="34309">MEITKARLLESSHYTPNLITVSMNYKRFVALTRECCVAGCLLVLVGCSALVDRKVADFGAGFTAAIRDSDDPAMVEQGLPSYLLLLDALVNGSPDKPILWQAASSLNSAYVGAFIHDEARARQINEKAMKYGFKALCLRDQRLCNPRAVSPDDLNVILSSLTKKDAGVLFAAAGAWAGWIQSHADDWNAVADLSRVEMMMRRVIALDDAFEEGMPHLYLGVLATVLTPALGGRPEEGKKHFERAVELSGGKNLVAKVYYAKQYARGVFDRELHDRLLNEVLATDPHARNFTLSNMLAQAEARTLLKSADDFF</sequence>
<dbReference type="Gene3D" id="1.25.40.920">
    <property type="entry name" value="TRAP transporter T-component"/>
    <property type="match status" value="1"/>
</dbReference>
<keyword evidence="2" id="KW-1185">Reference proteome</keyword>
<name>A0A4Q7ZAK3_9GAMM</name>
<organism evidence="1 2">
    <name type="scientific">Fluviicoccus keumensis</name>
    <dbReference type="NCBI Taxonomy" id="1435465"/>
    <lineage>
        <taxon>Bacteria</taxon>
        <taxon>Pseudomonadati</taxon>
        <taxon>Pseudomonadota</taxon>
        <taxon>Gammaproteobacteria</taxon>
        <taxon>Moraxellales</taxon>
        <taxon>Moraxellaceae</taxon>
        <taxon>Fluviicoccus</taxon>
    </lineage>
</organism>
<proteinExistence type="predicted"/>
<comment type="caution">
    <text evidence="1">The sequence shown here is derived from an EMBL/GenBank/DDBJ whole genome shotgun (WGS) entry which is preliminary data.</text>
</comment>
<dbReference type="EMBL" id="SHKX01000010">
    <property type="protein sequence ID" value="RZU47588.1"/>
    <property type="molecule type" value="Genomic_DNA"/>
</dbReference>